<organism evidence="2 3">
    <name type="scientific">Sclerotinia sclerotiorum (strain ATCC 18683 / 1980 / Ss-1)</name>
    <name type="common">White mold</name>
    <name type="synonym">Whetzelinia sclerotiorum</name>
    <dbReference type="NCBI Taxonomy" id="665079"/>
    <lineage>
        <taxon>Eukaryota</taxon>
        <taxon>Fungi</taxon>
        <taxon>Dikarya</taxon>
        <taxon>Ascomycota</taxon>
        <taxon>Pezizomycotina</taxon>
        <taxon>Leotiomycetes</taxon>
        <taxon>Helotiales</taxon>
        <taxon>Sclerotiniaceae</taxon>
        <taxon>Sclerotinia</taxon>
    </lineage>
</organism>
<proteinExistence type="predicted"/>
<feature type="compositionally biased region" description="Polar residues" evidence="1">
    <location>
        <begin position="126"/>
        <end position="145"/>
    </location>
</feature>
<sequence length="409" mass="46262">MIDGFICFIFDGGMCINSWNKCPMTLAYGRTAEWIGWHSRPLYRNIKSHQSNAIVPKEIEPVVVVILSSTSKTRETTLKRVKFSPPSSMTGTTQSNFPKVILGTPCQVNHTEQTHERDNSPPFILSSPTPSQPFNFQTQRNTLSSDDPFKSPINRPTFQFNNKRRRQPSHSESHINSPKEAIQKARSLLILAASLEEDTEEQSKVLDLIEIFREYLEKGKLTKASNIITSQISHLENATKRIEKQANHLSNLPNHTIPPTINTPGTKASYATITKTSGEWNLVTKGKPTKQKTTEQKEEAPSKRLILIKPLIYQPHSFTPLNTRNKVNEAFKKAGINGPIISAITTTRSGNFILTTNSPFNAQFLMEKKEIWDKILDAERIQIDKPWHKVIIHKIPIQEFSGLKGMDLT</sequence>
<evidence type="ECO:0000313" key="2">
    <source>
        <dbReference type="EMBL" id="EDN97513.1"/>
    </source>
</evidence>
<evidence type="ECO:0000256" key="1">
    <source>
        <dbReference type="SAM" id="MobiDB-lite"/>
    </source>
</evidence>
<feature type="region of interest" description="Disordered" evidence="1">
    <location>
        <begin position="110"/>
        <end position="180"/>
    </location>
</feature>
<dbReference type="eggNOG" id="KOG1075">
    <property type="taxonomic scope" value="Eukaryota"/>
</dbReference>
<dbReference type="PANTHER" id="PTHR33481">
    <property type="entry name" value="REVERSE TRANSCRIPTASE"/>
    <property type="match status" value="1"/>
</dbReference>
<dbReference type="AlphaFoldDB" id="A7F442"/>
<dbReference type="OMA" id="GMCINSW"/>
<dbReference type="HOGENOM" id="CLU_056048_0_0_1"/>
<dbReference type="KEGG" id="ssl:SS1G_12364"/>
<dbReference type="RefSeq" id="XP_001586380.1">
    <property type="nucleotide sequence ID" value="XM_001586330.1"/>
</dbReference>
<name>A7F442_SCLS1</name>
<dbReference type="PANTHER" id="PTHR33481:SF1">
    <property type="entry name" value="ENDONUCLEASE_EXONUCLEASE_PHOSPHATASE DOMAIN-CONTAINING PROTEIN-RELATED"/>
    <property type="match status" value="1"/>
</dbReference>
<evidence type="ECO:0000313" key="3">
    <source>
        <dbReference type="Proteomes" id="UP000001312"/>
    </source>
</evidence>
<reference evidence="3" key="1">
    <citation type="journal article" date="2011" name="PLoS Genet.">
        <title>Genomic analysis of the necrotrophic fungal pathogens Sclerotinia sclerotiorum and Botrytis cinerea.</title>
        <authorList>
            <person name="Amselem J."/>
            <person name="Cuomo C.A."/>
            <person name="van Kan J.A."/>
            <person name="Viaud M."/>
            <person name="Benito E.P."/>
            <person name="Couloux A."/>
            <person name="Coutinho P.M."/>
            <person name="de Vries R.P."/>
            <person name="Dyer P.S."/>
            <person name="Fillinger S."/>
            <person name="Fournier E."/>
            <person name="Gout L."/>
            <person name="Hahn M."/>
            <person name="Kohn L."/>
            <person name="Lapalu N."/>
            <person name="Plummer K.M."/>
            <person name="Pradier J.M."/>
            <person name="Quevillon E."/>
            <person name="Sharon A."/>
            <person name="Simon A."/>
            <person name="ten Have A."/>
            <person name="Tudzynski B."/>
            <person name="Tudzynski P."/>
            <person name="Wincker P."/>
            <person name="Andrew M."/>
            <person name="Anthouard V."/>
            <person name="Beever R.E."/>
            <person name="Beffa R."/>
            <person name="Benoit I."/>
            <person name="Bouzid O."/>
            <person name="Brault B."/>
            <person name="Chen Z."/>
            <person name="Choquer M."/>
            <person name="Collemare J."/>
            <person name="Cotton P."/>
            <person name="Danchin E.G."/>
            <person name="Da Silva C."/>
            <person name="Gautier A."/>
            <person name="Giraud C."/>
            <person name="Giraud T."/>
            <person name="Gonzalez C."/>
            <person name="Grossetete S."/>
            <person name="Guldener U."/>
            <person name="Henrissat B."/>
            <person name="Howlett B.J."/>
            <person name="Kodira C."/>
            <person name="Kretschmer M."/>
            <person name="Lappartient A."/>
            <person name="Leroch M."/>
            <person name="Levis C."/>
            <person name="Mauceli E."/>
            <person name="Neuveglise C."/>
            <person name="Oeser B."/>
            <person name="Pearson M."/>
            <person name="Poulain J."/>
            <person name="Poussereau N."/>
            <person name="Quesneville H."/>
            <person name="Rascle C."/>
            <person name="Schumacher J."/>
            <person name="Segurens B."/>
            <person name="Sexton A."/>
            <person name="Silva E."/>
            <person name="Sirven C."/>
            <person name="Soanes D.M."/>
            <person name="Talbot N.J."/>
            <person name="Templeton M."/>
            <person name="Yandava C."/>
            <person name="Yarden O."/>
            <person name="Zeng Q."/>
            <person name="Rollins J.A."/>
            <person name="Lebrun M.H."/>
            <person name="Dickman M."/>
        </authorList>
    </citation>
    <scope>NUCLEOTIDE SEQUENCE [LARGE SCALE GENOMIC DNA]</scope>
    <source>
        <strain evidence="3">ATCC 18683 / 1980 / Ss-1</strain>
    </source>
</reference>
<dbReference type="Proteomes" id="UP000001312">
    <property type="component" value="Unassembled WGS sequence"/>
</dbReference>
<dbReference type="InParanoid" id="A7F442"/>
<dbReference type="GeneID" id="5482752"/>
<accession>A7F442</accession>
<keyword evidence="3" id="KW-1185">Reference proteome</keyword>
<dbReference type="EMBL" id="CH476641">
    <property type="protein sequence ID" value="EDN97513.1"/>
    <property type="molecule type" value="Genomic_DNA"/>
</dbReference>
<protein>
    <submittedName>
        <fullName evidence="2">Uncharacterized protein</fullName>
    </submittedName>
</protein>
<gene>
    <name evidence="2" type="ORF">SS1G_12364</name>
</gene>